<dbReference type="Gene3D" id="2.60.120.870">
    <property type="match status" value="1"/>
</dbReference>
<dbReference type="Pfam" id="PF17995">
    <property type="entry name" value="GH101_N"/>
    <property type="match status" value="1"/>
</dbReference>
<dbReference type="KEGG" id="aob:I6H46_02455"/>
<evidence type="ECO:0000313" key="4">
    <source>
        <dbReference type="Proteomes" id="UP000595871"/>
    </source>
</evidence>
<feature type="region of interest" description="Disordered" evidence="1">
    <location>
        <begin position="1"/>
        <end position="35"/>
    </location>
</feature>
<proteinExistence type="predicted"/>
<feature type="domain" description="Endo-alpha-N-acetylgalactosaminidase N-terminal" evidence="2">
    <location>
        <begin position="2"/>
        <end position="57"/>
    </location>
</feature>
<evidence type="ECO:0000259" key="2">
    <source>
        <dbReference type="Pfam" id="PF17995"/>
    </source>
</evidence>
<gene>
    <name evidence="3" type="ORF">I6H46_02455</name>
</gene>
<dbReference type="InterPro" id="IPR040575">
    <property type="entry name" value="GH101_N"/>
</dbReference>
<evidence type="ECO:0000313" key="3">
    <source>
        <dbReference type="EMBL" id="QQN56924.1"/>
    </source>
</evidence>
<dbReference type="AlphaFoldDB" id="A0A7T7UVQ1"/>
<feature type="compositionally biased region" description="Polar residues" evidence="1">
    <location>
        <begin position="1"/>
        <end position="13"/>
    </location>
</feature>
<name>A0A7T7UVQ1_9FIRM</name>
<reference evidence="3 4" key="1">
    <citation type="submission" date="2020-12" db="EMBL/GenBank/DDBJ databases">
        <title>FDA dAtabase for Regulatory Grade micrObial Sequences (FDA-ARGOS): Supporting development and validation of Infectious Disease Dx tests.</title>
        <authorList>
            <person name="Sproer C."/>
            <person name="Gronow S."/>
            <person name="Severitt S."/>
            <person name="Schroder I."/>
            <person name="Tallon L."/>
            <person name="Sadzewicz L."/>
            <person name="Zhao X."/>
            <person name="Boylan J."/>
            <person name="Ott S."/>
            <person name="Bowen H."/>
            <person name="Vavikolanu K."/>
            <person name="Mehta A."/>
            <person name="Aluvathingal J."/>
            <person name="Nadendla S."/>
            <person name="Lowell S."/>
            <person name="Myers T."/>
            <person name="Yan Y."/>
            <person name="Sichtig H."/>
        </authorList>
    </citation>
    <scope>NUCLEOTIDE SEQUENCE [LARGE SCALE GENOMIC DNA]</scope>
    <source>
        <strain evidence="3 4">FDAARGOS_989</strain>
    </source>
</reference>
<protein>
    <recommendedName>
        <fullName evidence="2">Endo-alpha-N-acetylgalactosaminidase N-terminal domain-containing protein</fullName>
    </recommendedName>
</protein>
<sequence>MNSKNDNGQNTANFKKEGVESNPSGNTNVNVDFIDNSNENQSRFGVFLYHKDNSNNIS</sequence>
<evidence type="ECO:0000256" key="1">
    <source>
        <dbReference type="SAM" id="MobiDB-lite"/>
    </source>
</evidence>
<accession>A0A7T7UVQ1</accession>
<feature type="compositionally biased region" description="Polar residues" evidence="1">
    <location>
        <begin position="21"/>
        <end position="35"/>
    </location>
</feature>
<keyword evidence="4" id="KW-1185">Reference proteome</keyword>
<organism evidence="3 4">
    <name type="scientific">Anaerococcus obesiensis</name>
    <dbReference type="NCBI Taxonomy" id="1287640"/>
    <lineage>
        <taxon>Bacteria</taxon>
        <taxon>Bacillati</taxon>
        <taxon>Bacillota</taxon>
        <taxon>Tissierellia</taxon>
        <taxon>Tissierellales</taxon>
        <taxon>Peptoniphilaceae</taxon>
        <taxon>Anaerococcus</taxon>
    </lineage>
</organism>
<dbReference type="Proteomes" id="UP000595871">
    <property type="component" value="Chromosome"/>
</dbReference>
<dbReference type="EMBL" id="CP067016">
    <property type="protein sequence ID" value="QQN56924.1"/>
    <property type="molecule type" value="Genomic_DNA"/>
</dbReference>